<organism evidence="3 4">
    <name type="scientific">Gemmatimonas groenlandica</name>
    <dbReference type="NCBI Taxonomy" id="2732249"/>
    <lineage>
        <taxon>Bacteria</taxon>
        <taxon>Pseudomonadati</taxon>
        <taxon>Gemmatimonadota</taxon>
        <taxon>Gemmatimonadia</taxon>
        <taxon>Gemmatimonadales</taxon>
        <taxon>Gemmatimonadaceae</taxon>
        <taxon>Gemmatimonas</taxon>
    </lineage>
</organism>
<evidence type="ECO:0008006" key="5">
    <source>
        <dbReference type="Google" id="ProtNLM"/>
    </source>
</evidence>
<dbReference type="KEGG" id="ggr:HKW67_02570"/>
<protein>
    <recommendedName>
        <fullName evidence="5">Lipoprotein</fullName>
    </recommendedName>
</protein>
<keyword evidence="2" id="KW-0732">Signal</keyword>
<evidence type="ECO:0000313" key="4">
    <source>
        <dbReference type="Proteomes" id="UP000500938"/>
    </source>
</evidence>
<dbReference type="EMBL" id="CP053085">
    <property type="protein sequence ID" value="QJR34482.1"/>
    <property type="molecule type" value="Genomic_DNA"/>
</dbReference>
<dbReference type="PROSITE" id="PS51257">
    <property type="entry name" value="PROKAR_LIPOPROTEIN"/>
    <property type="match status" value="1"/>
</dbReference>
<feature type="chain" id="PRO_5026942640" description="Lipoprotein" evidence="2">
    <location>
        <begin position="21"/>
        <end position="239"/>
    </location>
</feature>
<evidence type="ECO:0000256" key="2">
    <source>
        <dbReference type="SAM" id="SignalP"/>
    </source>
</evidence>
<dbReference type="RefSeq" id="WP_171223908.1">
    <property type="nucleotide sequence ID" value="NZ_CP053085.1"/>
</dbReference>
<proteinExistence type="predicted"/>
<name>A0A6M4IN86_9BACT</name>
<feature type="region of interest" description="Disordered" evidence="1">
    <location>
        <begin position="25"/>
        <end position="46"/>
    </location>
</feature>
<dbReference type="AlphaFoldDB" id="A0A6M4IN86"/>
<evidence type="ECO:0000256" key="1">
    <source>
        <dbReference type="SAM" id="MobiDB-lite"/>
    </source>
</evidence>
<sequence>MQRSILRFAGVALACSLVTACSTDTPRSGDSAGAASANPRQPIPAGIDPRMVEWREDGVLIASADSLRKTPGYVVDSVFPPEEAMRRFRATIPGSAPTRLSGGASSVDGLIRRYWVALTAADTSAVRALSVDQAEFAYLYLPDSPEIRSGMQPAIAWLVLDEASVRGLSRARLRAETARSVPAVGVACDGNEVANGAAQIQGPCGIVLKRAAGLDTIWIANRVIRRDGVAKLLGFANPL</sequence>
<keyword evidence="4" id="KW-1185">Reference proteome</keyword>
<evidence type="ECO:0000313" key="3">
    <source>
        <dbReference type="EMBL" id="QJR34482.1"/>
    </source>
</evidence>
<accession>A0A6M4IN86</accession>
<dbReference type="Proteomes" id="UP000500938">
    <property type="component" value="Chromosome"/>
</dbReference>
<reference evidence="3 4" key="1">
    <citation type="submission" date="2020-05" db="EMBL/GenBank/DDBJ databases">
        <title>Complete genome sequence of Gemmatimonas greenlandica TET16.</title>
        <authorList>
            <person name="Zeng Y."/>
        </authorList>
    </citation>
    <scope>NUCLEOTIDE SEQUENCE [LARGE SCALE GENOMIC DNA]</scope>
    <source>
        <strain evidence="3 4">TET16</strain>
    </source>
</reference>
<gene>
    <name evidence="3" type="ORF">HKW67_02570</name>
</gene>
<feature type="signal peptide" evidence="2">
    <location>
        <begin position="1"/>
        <end position="20"/>
    </location>
</feature>